<proteinExistence type="predicted"/>
<dbReference type="Proteomes" id="UP000288216">
    <property type="component" value="Unassembled WGS sequence"/>
</dbReference>
<evidence type="ECO:0000313" key="2">
    <source>
        <dbReference type="Proteomes" id="UP000288216"/>
    </source>
</evidence>
<keyword evidence="2" id="KW-1185">Reference proteome</keyword>
<name>A0A401PNU2_SCYTO</name>
<comment type="caution">
    <text evidence="1">The sequence shown here is derived from an EMBL/GenBank/DDBJ whole genome shotgun (WGS) entry which is preliminary data.</text>
</comment>
<organism evidence="1 2">
    <name type="scientific">Scyliorhinus torazame</name>
    <name type="common">Cloudy catshark</name>
    <name type="synonym">Catulus torazame</name>
    <dbReference type="NCBI Taxonomy" id="75743"/>
    <lineage>
        <taxon>Eukaryota</taxon>
        <taxon>Metazoa</taxon>
        <taxon>Chordata</taxon>
        <taxon>Craniata</taxon>
        <taxon>Vertebrata</taxon>
        <taxon>Chondrichthyes</taxon>
        <taxon>Elasmobranchii</taxon>
        <taxon>Galeomorphii</taxon>
        <taxon>Galeoidea</taxon>
        <taxon>Carcharhiniformes</taxon>
        <taxon>Scyliorhinidae</taxon>
        <taxon>Scyliorhinus</taxon>
    </lineage>
</organism>
<gene>
    <name evidence="1" type="ORF">scyTo_0003899</name>
</gene>
<dbReference type="EMBL" id="BFAA01001103">
    <property type="protein sequence ID" value="GCB74806.1"/>
    <property type="molecule type" value="Genomic_DNA"/>
</dbReference>
<evidence type="ECO:0000313" key="1">
    <source>
        <dbReference type="EMBL" id="GCB74806.1"/>
    </source>
</evidence>
<accession>A0A401PNU2</accession>
<reference evidence="1 2" key="1">
    <citation type="journal article" date="2018" name="Nat. Ecol. Evol.">
        <title>Shark genomes provide insights into elasmobranch evolution and the origin of vertebrates.</title>
        <authorList>
            <person name="Hara Y"/>
            <person name="Yamaguchi K"/>
            <person name="Onimaru K"/>
            <person name="Kadota M"/>
            <person name="Koyanagi M"/>
            <person name="Keeley SD"/>
            <person name="Tatsumi K"/>
            <person name="Tanaka K"/>
            <person name="Motone F"/>
            <person name="Kageyama Y"/>
            <person name="Nozu R"/>
            <person name="Adachi N"/>
            <person name="Nishimura O"/>
            <person name="Nakagawa R"/>
            <person name="Tanegashima C"/>
            <person name="Kiyatake I"/>
            <person name="Matsumoto R"/>
            <person name="Murakumo K"/>
            <person name="Nishida K"/>
            <person name="Terakita A"/>
            <person name="Kuratani S"/>
            <person name="Sato K"/>
            <person name="Hyodo S Kuraku.S."/>
        </authorList>
    </citation>
    <scope>NUCLEOTIDE SEQUENCE [LARGE SCALE GENOMIC DNA]</scope>
</reference>
<sequence>MIIRCQKHSKSIERSGSLGITFSLSASKGTMAVKMDTSKMFGTYDEADMWPVNLARNGTLLCITPQNLVTKVLSLSLERLVKHCIRSSAKGRNLKKKIRIPN</sequence>
<dbReference type="AlphaFoldDB" id="A0A401PNU2"/>
<protein>
    <submittedName>
        <fullName evidence="1">Uncharacterized protein</fullName>
    </submittedName>
</protein>